<evidence type="ECO:0000313" key="3">
    <source>
        <dbReference type="EMBL" id="PPU69175.1"/>
    </source>
</evidence>
<feature type="region of interest" description="Disordered" evidence="1">
    <location>
        <begin position="208"/>
        <end position="237"/>
    </location>
</feature>
<dbReference type="Pfam" id="PF00535">
    <property type="entry name" value="Glycos_transf_2"/>
    <property type="match status" value="1"/>
</dbReference>
<dbReference type="SUPFAM" id="SSF53448">
    <property type="entry name" value="Nucleotide-diphospho-sugar transferases"/>
    <property type="match status" value="1"/>
</dbReference>
<keyword evidence="4" id="KW-1185">Reference proteome</keyword>
<reference evidence="4" key="1">
    <citation type="submission" date="2016-08" db="EMBL/GenBank/DDBJ databases">
        <authorList>
            <person name="Merda D."/>
            <person name="Briand M."/>
            <person name="Taghouti G."/>
            <person name="Carrere S."/>
            <person name="Gouzy J."/>
            <person name="Portier P."/>
            <person name="Jacques M.-A."/>
            <person name="Fischer-Le Saux M."/>
        </authorList>
    </citation>
    <scope>NUCLEOTIDE SEQUENCE [LARGE SCALE GENOMIC DNA]</scope>
    <source>
        <strain evidence="4">CFBP4643</strain>
    </source>
</reference>
<dbReference type="Gene3D" id="3.90.550.10">
    <property type="entry name" value="Spore Coat Polysaccharide Biosynthesis Protein SpsA, Chain A"/>
    <property type="match status" value="1"/>
</dbReference>
<dbReference type="Proteomes" id="UP000238191">
    <property type="component" value="Unassembled WGS sequence"/>
</dbReference>
<accession>A0A2S7D5S0</accession>
<organism evidence="3 4">
    <name type="scientific">Xanthomonas pisi</name>
    <dbReference type="NCBI Taxonomy" id="56457"/>
    <lineage>
        <taxon>Bacteria</taxon>
        <taxon>Pseudomonadati</taxon>
        <taxon>Pseudomonadota</taxon>
        <taxon>Gammaproteobacteria</taxon>
        <taxon>Lysobacterales</taxon>
        <taxon>Lysobacteraceae</taxon>
        <taxon>Xanthomonas</taxon>
    </lineage>
</organism>
<feature type="domain" description="Glycosyltransferase 2-like" evidence="2">
    <location>
        <begin position="11"/>
        <end position="134"/>
    </location>
</feature>
<dbReference type="InterPro" id="IPR001173">
    <property type="entry name" value="Glyco_trans_2-like"/>
</dbReference>
<dbReference type="EMBL" id="MDEI01000004">
    <property type="protein sequence ID" value="PPU69175.1"/>
    <property type="molecule type" value="Genomic_DNA"/>
</dbReference>
<dbReference type="CDD" id="cd00761">
    <property type="entry name" value="Glyco_tranf_GTA_type"/>
    <property type="match status" value="1"/>
</dbReference>
<name>A0A2S7D5S0_9XANT</name>
<proteinExistence type="predicted"/>
<dbReference type="RefSeq" id="WP_052765031.1">
    <property type="nucleotide sequence ID" value="NZ_MDEI01000004.1"/>
</dbReference>
<evidence type="ECO:0000313" key="4">
    <source>
        <dbReference type="Proteomes" id="UP000238191"/>
    </source>
</evidence>
<dbReference type="AlphaFoldDB" id="A0A2S7D5S0"/>
<dbReference type="OrthoDB" id="7210585at2"/>
<evidence type="ECO:0000259" key="2">
    <source>
        <dbReference type="Pfam" id="PF00535"/>
    </source>
</evidence>
<gene>
    <name evidence="3" type="ORF">XpiCFBP4643_06510</name>
</gene>
<protein>
    <submittedName>
        <fullName evidence="3">Glycosyltransferase family 2 protein</fullName>
    </submittedName>
</protein>
<dbReference type="InterPro" id="IPR029044">
    <property type="entry name" value="Nucleotide-diphossugar_trans"/>
</dbReference>
<keyword evidence="3" id="KW-0808">Transferase</keyword>
<evidence type="ECO:0000256" key="1">
    <source>
        <dbReference type="SAM" id="MobiDB-lite"/>
    </source>
</evidence>
<sequence length="237" mass="26499">MEHRLFPSVAVITPYYQEDPAMLAKCHESVRSQTFPCLHVLVADGHAAPEIDEWNAHHVTLPVCHDDIGSTPRLIGSYHAIGLGVDAVAFLDADNWYAPQHIAGMMAARRDHSAAVVSSGRMLCHLDGTSMAPCPATDPERFIDTNCMLMGREAFPLLHHWALMPNYGHLIGDRIMWHHIRRSGLRHRHVAEPSVHYRCRKEGAYHQLGVPPPAGVQPRPDYEASRQRWVADGNPPL</sequence>
<comment type="caution">
    <text evidence="3">The sequence shown here is derived from an EMBL/GenBank/DDBJ whole genome shotgun (WGS) entry which is preliminary data.</text>
</comment>
<dbReference type="GO" id="GO:0016740">
    <property type="term" value="F:transferase activity"/>
    <property type="evidence" value="ECO:0007669"/>
    <property type="project" value="UniProtKB-KW"/>
</dbReference>